<evidence type="ECO:0000313" key="13">
    <source>
        <dbReference type="EMBL" id="TPD60609.1"/>
    </source>
</evidence>
<keyword evidence="12" id="KW-0813">Transport</keyword>
<evidence type="ECO:0000256" key="8">
    <source>
        <dbReference type="ARBA" id="ARBA00023136"/>
    </source>
</evidence>
<evidence type="ECO:0000256" key="3">
    <source>
        <dbReference type="ARBA" id="ARBA00022519"/>
    </source>
</evidence>
<dbReference type="AlphaFoldDB" id="A0A501PJG3"/>
<keyword evidence="6 12" id="KW-0915">Sodium</keyword>
<dbReference type="NCBIfam" id="TIGR00494">
    <property type="entry name" value="crcB"/>
    <property type="match status" value="1"/>
</dbReference>
<dbReference type="Pfam" id="PF02537">
    <property type="entry name" value="CRCB"/>
    <property type="match status" value="1"/>
</dbReference>
<evidence type="ECO:0000256" key="6">
    <source>
        <dbReference type="ARBA" id="ARBA00023053"/>
    </source>
</evidence>
<dbReference type="NCBIfam" id="NF010791">
    <property type="entry name" value="PRK14195.1"/>
    <property type="match status" value="1"/>
</dbReference>
<sequence length="126" mass="13274">MYAVLAVAAGGALGATCRFLVGRLMMNLMGPGFPWATLTVNIVGSFAIGLIVHLLAVRFQLSHIWQIFLVTGVLGGFTTFSAFSLELGNMLQHDNLSLAALYGIGSVVLGLFAVFGGIWMARLIAG</sequence>
<dbReference type="GO" id="GO:0062054">
    <property type="term" value="F:fluoride channel activity"/>
    <property type="evidence" value="ECO:0007669"/>
    <property type="project" value="UniProtKB-UniRule"/>
</dbReference>
<comment type="catalytic activity">
    <reaction evidence="11">
        <text>fluoride(in) = fluoride(out)</text>
        <dbReference type="Rhea" id="RHEA:76159"/>
        <dbReference type="ChEBI" id="CHEBI:17051"/>
    </reaction>
    <physiologicalReaction direction="left-to-right" evidence="11">
        <dbReference type="Rhea" id="RHEA:76160"/>
    </physiologicalReaction>
</comment>
<evidence type="ECO:0000256" key="11">
    <source>
        <dbReference type="ARBA" id="ARBA00035585"/>
    </source>
</evidence>
<dbReference type="EMBL" id="VFIY01000006">
    <property type="protein sequence ID" value="TPD60609.1"/>
    <property type="molecule type" value="Genomic_DNA"/>
</dbReference>
<feature type="binding site" evidence="12">
    <location>
        <position position="78"/>
    </location>
    <ligand>
        <name>Na(+)</name>
        <dbReference type="ChEBI" id="CHEBI:29101"/>
        <note>structural</note>
    </ligand>
</feature>
<reference evidence="14" key="1">
    <citation type="submission" date="2019-06" db="EMBL/GenBank/DDBJ databases">
        <title>The complete genome of Emcibacter congregatus ZYLT.</title>
        <authorList>
            <person name="Zhao Z."/>
        </authorList>
    </citation>
    <scope>NUCLEOTIDE SEQUENCE [LARGE SCALE GENOMIC DNA]</scope>
    <source>
        <strain evidence="14">MCCC 1A06723</strain>
    </source>
</reference>
<dbReference type="GO" id="GO:0005886">
    <property type="term" value="C:plasma membrane"/>
    <property type="evidence" value="ECO:0007669"/>
    <property type="project" value="UniProtKB-SubCell"/>
</dbReference>
<keyword evidence="3" id="KW-0997">Cell inner membrane</keyword>
<keyword evidence="14" id="KW-1185">Reference proteome</keyword>
<keyword evidence="4 12" id="KW-0812">Transmembrane</keyword>
<evidence type="ECO:0000256" key="10">
    <source>
        <dbReference type="ARBA" id="ARBA00035120"/>
    </source>
</evidence>
<protein>
    <recommendedName>
        <fullName evidence="12">Fluoride-specific ion channel FluC</fullName>
    </recommendedName>
</protein>
<evidence type="ECO:0000256" key="7">
    <source>
        <dbReference type="ARBA" id="ARBA00023065"/>
    </source>
</evidence>
<comment type="activity regulation">
    <text evidence="12">Na(+) is not transported, but it plays an essential structural role and its presence is essential for fluoride channel function.</text>
</comment>
<keyword evidence="12" id="KW-0479">Metal-binding</keyword>
<evidence type="ECO:0000256" key="1">
    <source>
        <dbReference type="ARBA" id="ARBA00004651"/>
    </source>
</evidence>
<dbReference type="PANTHER" id="PTHR28259:SF1">
    <property type="entry name" value="FLUORIDE EXPORT PROTEIN 1-RELATED"/>
    <property type="match status" value="1"/>
</dbReference>
<comment type="caution">
    <text evidence="13">The sequence shown here is derived from an EMBL/GenBank/DDBJ whole genome shotgun (WGS) entry which is preliminary data.</text>
</comment>
<comment type="similarity">
    <text evidence="10 12">Belongs to the fluoride channel Fluc/FEX (TC 1.A.43) family.</text>
</comment>
<accession>A0A501PJG3</accession>
<dbReference type="Proteomes" id="UP000319148">
    <property type="component" value="Unassembled WGS sequence"/>
</dbReference>
<dbReference type="PANTHER" id="PTHR28259">
    <property type="entry name" value="FLUORIDE EXPORT PROTEIN 1-RELATED"/>
    <property type="match status" value="1"/>
</dbReference>
<evidence type="ECO:0000256" key="12">
    <source>
        <dbReference type="HAMAP-Rule" id="MF_00454"/>
    </source>
</evidence>
<dbReference type="OrthoDB" id="9806299at2"/>
<comment type="function">
    <text evidence="12">Fluoride-specific ion channel. Important for reducing fluoride concentration in the cell, thus reducing its toxicity.</text>
</comment>
<organism evidence="13 14">
    <name type="scientific">Emcibacter nanhaiensis</name>
    <dbReference type="NCBI Taxonomy" id="1505037"/>
    <lineage>
        <taxon>Bacteria</taxon>
        <taxon>Pseudomonadati</taxon>
        <taxon>Pseudomonadota</taxon>
        <taxon>Alphaproteobacteria</taxon>
        <taxon>Emcibacterales</taxon>
        <taxon>Emcibacteraceae</taxon>
        <taxon>Emcibacter</taxon>
    </lineage>
</organism>
<keyword evidence="5 12" id="KW-1133">Transmembrane helix</keyword>
<dbReference type="GO" id="GO:0140114">
    <property type="term" value="P:cellular detoxification of fluoride"/>
    <property type="evidence" value="ECO:0007669"/>
    <property type="project" value="UniProtKB-UniRule"/>
</dbReference>
<keyword evidence="2 12" id="KW-1003">Cell membrane</keyword>
<evidence type="ECO:0000256" key="9">
    <source>
        <dbReference type="ARBA" id="ARBA00023303"/>
    </source>
</evidence>
<feature type="transmembrane region" description="Helical" evidence="12">
    <location>
        <begin position="64"/>
        <end position="85"/>
    </location>
</feature>
<dbReference type="HAMAP" id="MF_00454">
    <property type="entry name" value="FluC"/>
    <property type="match status" value="1"/>
</dbReference>
<comment type="subcellular location">
    <subcellularLocation>
        <location evidence="1 12">Cell membrane</location>
        <topology evidence="1 12">Multi-pass membrane protein</topology>
    </subcellularLocation>
</comment>
<dbReference type="RefSeq" id="WP_139940151.1">
    <property type="nucleotide sequence ID" value="NZ_JBHSYP010000008.1"/>
</dbReference>
<gene>
    <name evidence="12 13" type="primary">crcB</name>
    <name evidence="12" type="synonym">fluC</name>
    <name evidence="13" type="ORF">FIV46_07710</name>
</gene>
<feature type="binding site" evidence="12">
    <location>
        <position position="75"/>
    </location>
    <ligand>
        <name>Na(+)</name>
        <dbReference type="ChEBI" id="CHEBI:29101"/>
        <note>structural</note>
    </ligand>
</feature>
<proteinExistence type="inferred from homology"/>
<evidence type="ECO:0000256" key="4">
    <source>
        <dbReference type="ARBA" id="ARBA00022692"/>
    </source>
</evidence>
<evidence type="ECO:0000313" key="14">
    <source>
        <dbReference type="Proteomes" id="UP000319148"/>
    </source>
</evidence>
<dbReference type="GO" id="GO:0046872">
    <property type="term" value="F:metal ion binding"/>
    <property type="evidence" value="ECO:0007669"/>
    <property type="project" value="UniProtKB-KW"/>
</dbReference>
<keyword evidence="7 12" id="KW-0406">Ion transport</keyword>
<evidence type="ECO:0000256" key="5">
    <source>
        <dbReference type="ARBA" id="ARBA00022989"/>
    </source>
</evidence>
<feature type="transmembrane region" description="Helical" evidence="12">
    <location>
        <begin position="97"/>
        <end position="121"/>
    </location>
</feature>
<keyword evidence="8 12" id="KW-0472">Membrane</keyword>
<evidence type="ECO:0000256" key="2">
    <source>
        <dbReference type="ARBA" id="ARBA00022475"/>
    </source>
</evidence>
<keyword evidence="9 12" id="KW-0407">Ion channel</keyword>
<feature type="transmembrane region" description="Helical" evidence="12">
    <location>
        <begin position="38"/>
        <end position="57"/>
    </location>
</feature>
<dbReference type="InterPro" id="IPR003691">
    <property type="entry name" value="FluC"/>
</dbReference>
<name>A0A501PJG3_9PROT</name>